<dbReference type="RefSeq" id="XP_068360491.1">
    <property type="nucleotide sequence ID" value="XM_068503749.1"/>
</dbReference>
<evidence type="ECO:0000313" key="3">
    <source>
        <dbReference type="Proteomes" id="UP000179807"/>
    </source>
</evidence>
<evidence type="ECO:0000313" key="2">
    <source>
        <dbReference type="EMBL" id="OHT07355.1"/>
    </source>
</evidence>
<sequence length="279" mass="31731">MKKLFTITFDSNDDEEEEEEDKNEKRTKEEHLKSVKQKNQLILPTAPKACINRHYKSNKSSSTHVSPSSNQILPTNTHAIRQRPNIKCSMPSNSNTTEHVIQHLKSTQQITENHNTNIIEKNAPKNNLTVVLSDSDSDLDSDSNHFQQIYDVGDRVSPSERRDLTIDNTNDDDDYHDESDTFESDCDSNHDININININVNTSNSMNPNITYTPAKQSEAFVGKTLNQNVYNHSQQNFDYSRSLSIESRRSSLDMKRLVKSAKSGFCISMSQICPSYLG</sequence>
<dbReference type="GeneID" id="94838453"/>
<reference evidence="2" key="1">
    <citation type="submission" date="2016-10" db="EMBL/GenBank/DDBJ databases">
        <authorList>
            <person name="Benchimol M."/>
            <person name="Almeida L.G."/>
            <person name="Vasconcelos A.T."/>
            <person name="Perreira-Neves A."/>
            <person name="Rosa I.A."/>
            <person name="Tasca T."/>
            <person name="Bogo M.R."/>
            <person name="de Souza W."/>
        </authorList>
    </citation>
    <scope>NUCLEOTIDE SEQUENCE [LARGE SCALE GENOMIC DNA]</scope>
    <source>
        <strain evidence="2">K</strain>
    </source>
</reference>
<keyword evidence="3" id="KW-1185">Reference proteome</keyword>
<organism evidence="2 3">
    <name type="scientific">Tritrichomonas foetus</name>
    <dbReference type="NCBI Taxonomy" id="1144522"/>
    <lineage>
        <taxon>Eukaryota</taxon>
        <taxon>Metamonada</taxon>
        <taxon>Parabasalia</taxon>
        <taxon>Tritrichomonadida</taxon>
        <taxon>Tritrichomonadidae</taxon>
        <taxon>Tritrichomonas</taxon>
    </lineage>
</organism>
<feature type="compositionally biased region" description="Acidic residues" evidence="1">
    <location>
        <begin position="11"/>
        <end position="21"/>
    </location>
</feature>
<protein>
    <submittedName>
        <fullName evidence="2">Uncharacterized protein</fullName>
    </submittedName>
</protein>
<accession>A0A1J4K823</accession>
<feature type="region of interest" description="Disordered" evidence="1">
    <location>
        <begin position="1"/>
        <end position="39"/>
    </location>
</feature>
<dbReference type="EMBL" id="MLAK01000699">
    <property type="protein sequence ID" value="OHT07355.1"/>
    <property type="molecule type" value="Genomic_DNA"/>
</dbReference>
<evidence type="ECO:0000256" key="1">
    <source>
        <dbReference type="SAM" id="MobiDB-lite"/>
    </source>
</evidence>
<dbReference type="VEuPathDB" id="TrichDB:TRFO_24430"/>
<feature type="compositionally biased region" description="Acidic residues" evidence="1">
    <location>
        <begin position="169"/>
        <end position="184"/>
    </location>
</feature>
<feature type="region of interest" description="Disordered" evidence="1">
    <location>
        <begin position="157"/>
        <end position="184"/>
    </location>
</feature>
<comment type="caution">
    <text evidence="2">The sequence shown here is derived from an EMBL/GenBank/DDBJ whole genome shotgun (WGS) entry which is preliminary data.</text>
</comment>
<dbReference type="AlphaFoldDB" id="A0A1J4K823"/>
<dbReference type="Proteomes" id="UP000179807">
    <property type="component" value="Unassembled WGS sequence"/>
</dbReference>
<feature type="compositionally biased region" description="Basic and acidic residues" evidence="1">
    <location>
        <begin position="22"/>
        <end position="33"/>
    </location>
</feature>
<proteinExistence type="predicted"/>
<gene>
    <name evidence="2" type="ORF">TRFO_24430</name>
</gene>
<name>A0A1J4K823_9EUKA</name>